<dbReference type="InterPro" id="IPR029270">
    <property type="entry name" value="LIX1"/>
</dbReference>
<organism evidence="3">
    <name type="scientific">Cyprideis torosa</name>
    <dbReference type="NCBI Taxonomy" id="163714"/>
    <lineage>
        <taxon>Eukaryota</taxon>
        <taxon>Metazoa</taxon>
        <taxon>Ecdysozoa</taxon>
        <taxon>Arthropoda</taxon>
        <taxon>Crustacea</taxon>
        <taxon>Oligostraca</taxon>
        <taxon>Ostracoda</taxon>
        <taxon>Podocopa</taxon>
        <taxon>Podocopida</taxon>
        <taxon>Cytherocopina</taxon>
        <taxon>Cytheroidea</taxon>
        <taxon>Cytherideidae</taxon>
        <taxon>Cyprideis</taxon>
    </lineage>
</organism>
<gene>
    <name evidence="3" type="ORF">CTOB1V02_LOCUS2437</name>
</gene>
<feature type="region of interest" description="Disordered" evidence="2">
    <location>
        <begin position="1"/>
        <end position="70"/>
    </location>
</feature>
<dbReference type="GO" id="GO:0097352">
    <property type="term" value="P:autophagosome maturation"/>
    <property type="evidence" value="ECO:0007669"/>
    <property type="project" value="TreeGrafter"/>
</dbReference>
<evidence type="ECO:0000256" key="1">
    <source>
        <dbReference type="ARBA" id="ARBA00007468"/>
    </source>
</evidence>
<dbReference type="AlphaFoldDB" id="A0A7R8W8X4"/>
<protein>
    <submittedName>
        <fullName evidence="3">Uncharacterized protein</fullName>
    </submittedName>
</protein>
<evidence type="ECO:0000313" key="3">
    <source>
        <dbReference type="EMBL" id="CAD7224480.1"/>
    </source>
</evidence>
<dbReference type="OrthoDB" id="6250996at2759"/>
<evidence type="ECO:0000256" key="2">
    <source>
        <dbReference type="SAM" id="MobiDB-lite"/>
    </source>
</evidence>
<dbReference type="EMBL" id="OB660378">
    <property type="protein sequence ID" value="CAD7224480.1"/>
    <property type="molecule type" value="Genomic_DNA"/>
</dbReference>
<dbReference type="InterPro" id="IPR051436">
    <property type="entry name" value="Autophagy-related_EPG5"/>
</dbReference>
<dbReference type="SUPFAM" id="SSF54768">
    <property type="entry name" value="dsRNA-binding domain-like"/>
    <property type="match status" value="1"/>
</dbReference>
<dbReference type="Pfam" id="PF14954">
    <property type="entry name" value="LIX1"/>
    <property type="match status" value="1"/>
</dbReference>
<feature type="compositionally biased region" description="Pro residues" evidence="2">
    <location>
        <begin position="33"/>
        <end position="47"/>
    </location>
</feature>
<proteinExistence type="inferred from homology"/>
<name>A0A7R8W8X4_9CRUS</name>
<dbReference type="GO" id="GO:0005737">
    <property type="term" value="C:cytoplasm"/>
    <property type="evidence" value="ECO:0007669"/>
    <property type="project" value="TreeGrafter"/>
</dbReference>
<sequence length="444" mass="49177">MDSDRTKSNGVGAVSSLKRRQQIQRRSQDQIPRKPPPPVPPPRPNIHPVPTSSPSTTTDNQGLAEPNKAQPAPTEILNDAVDAVVASFAKHAQGECKAAFSSLSFKGEAGGRPTPSLWSVFFMFVTNSPNYYYAPPPTSAAGGEVQSRLAQYSEPSPAYYCQPIYAGSSGEGSSNYSSGPRTAESVWSGHVYEEICNEPSKLNRVNVVEALQEFWQMKQTRLLENSSVPQDSALKKGALVIYESGSTSGPPYICYVTLPGGSCFGSFQNCQSKAEARRNAAKIALMNSVFNEHPSRRISDEFIQKAVVEAKAAFQGEGHQEQDEGVSAFQFMLEQNKGRTMLEFQELMTVFQLLHWNGSLRAMRERQCSRQEVLAHYSNRALDDDMRHQMALDWVAREQEAPGTIARELDAADVQLEEARTSGRELRFPKEKREILLLALQQLK</sequence>
<dbReference type="PANTHER" id="PTHR31139:SF6">
    <property type="entry name" value="PROTEIN LIMB EXPRESSION 1 HOMOLOG"/>
    <property type="match status" value="1"/>
</dbReference>
<reference evidence="3" key="1">
    <citation type="submission" date="2020-11" db="EMBL/GenBank/DDBJ databases">
        <authorList>
            <person name="Tran Van P."/>
        </authorList>
    </citation>
    <scope>NUCLEOTIDE SEQUENCE</scope>
</reference>
<accession>A0A7R8W8X4</accession>
<feature type="compositionally biased region" description="Low complexity" evidence="2">
    <location>
        <begin position="48"/>
        <end position="58"/>
    </location>
</feature>
<comment type="similarity">
    <text evidence="1">Belongs to the LIX1 family.</text>
</comment>
<dbReference type="PANTHER" id="PTHR31139">
    <property type="entry name" value="ECTOPIC P GRANULES PROTEIN 5 HOMOLOG"/>
    <property type="match status" value="1"/>
</dbReference>